<name>A0ABV4C8E7_9MYCO</name>
<dbReference type="EMBL" id="JBGEDP010000002">
    <property type="protein sequence ID" value="MEY8018815.1"/>
    <property type="molecule type" value="Genomic_DNA"/>
</dbReference>
<comment type="caution">
    <text evidence="1">The sequence shown here is derived from an EMBL/GenBank/DDBJ whole genome shotgun (WGS) entry which is preliminary data.</text>
</comment>
<dbReference type="RefSeq" id="WP_369741884.1">
    <property type="nucleotide sequence ID" value="NZ_JBGEDP010000002.1"/>
</dbReference>
<protein>
    <submittedName>
        <fullName evidence="1">Uncharacterized protein</fullName>
    </submittedName>
</protein>
<gene>
    <name evidence="1" type="ORF">AB8998_29500</name>
</gene>
<evidence type="ECO:0000313" key="1">
    <source>
        <dbReference type="EMBL" id="MEY8018815.1"/>
    </source>
</evidence>
<organism evidence="1 2">
    <name type="scientific">Mycobacterium servetii</name>
    <dbReference type="NCBI Taxonomy" id="3237418"/>
    <lineage>
        <taxon>Bacteria</taxon>
        <taxon>Bacillati</taxon>
        <taxon>Actinomycetota</taxon>
        <taxon>Actinomycetes</taxon>
        <taxon>Mycobacteriales</taxon>
        <taxon>Mycobacteriaceae</taxon>
        <taxon>Mycobacterium</taxon>
    </lineage>
</organism>
<sequence>MTAETTLPTDGPHAEVAESETSLHVDVMPHLPMLLIGLRWLFDTTQPDMALQQHHGQQIGSVDNRTLRFIPSGWNGHAIVVVDVTHVDYGQPHQPPRNPLAPGELAAFADLLDGMGEDVAATWNGHPAITGSLALATPAHPSLLAAVSRYTAGCQRHGGDRFCPCDWYVRGHRHIVSIQDLHQQAVQRRTTGHNGHDAAGDLTALENYAAETTRSHRRQRV</sequence>
<proteinExistence type="predicted"/>
<keyword evidence="2" id="KW-1185">Reference proteome</keyword>
<reference evidence="1 2" key="1">
    <citation type="submission" date="2024-08" db="EMBL/GenBank/DDBJ databases">
        <title>Mycobacterium servetensis sp. nov., a novel rapid-growing mycobacterial species recovered from a human patient in Zaragoza, Spain.</title>
        <authorList>
            <person name="Tristancho-Baro A.I."/>
            <person name="Buenestado-Serrano S."/>
            <person name="Garcia De Viedma D."/>
            <person name="Milagro-Beamonte A."/>
            <person name="Burillo N."/>
            <person name="Sanz S."/>
            <person name="Lopez-Calleja A.I."/>
            <person name="Penas-Utrilla D."/>
            <person name="Guardingo M."/>
            <person name="Garcia M.J."/>
            <person name="Vinuelas-Bayon J."/>
        </authorList>
    </citation>
    <scope>NUCLEOTIDE SEQUENCE [LARGE SCALE GENOMIC DNA]</scope>
    <source>
        <strain evidence="2">HUMS_12744610</strain>
    </source>
</reference>
<accession>A0ABV4C8E7</accession>
<dbReference type="Proteomes" id="UP001564760">
    <property type="component" value="Unassembled WGS sequence"/>
</dbReference>
<evidence type="ECO:0000313" key="2">
    <source>
        <dbReference type="Proteomes" id="UP001564760"/>
    </source>
</evidence>